<keyword evidence="2" id="KW-0812">Transmembrane</keyword>
<evidence type="ECO:0008006" key="5">
    <source>
        <dbReference type="Google" id="ProtNLM"/>
    </source>
</evidence>
<keyword evidence="2" id="KW-1133">Transmembrane helix</keyword>
<sequence length="323" mass="33567">MKVMTDDARPVAASTSSTPIAGGRPVLRPIPGWVVAVGVPVMLLVAVGAVWLLLGFGVDGTKLDVIRTGGALGVGLGGVLVLWLGIRGQRSTKLDLLAKYEAHELAERTAANTLAHQQQTAADARHDAAERRITGLYTKAADQLGSDKAAVRLAGLYALERLAQNTPGQREVIGNLLCAYLRMPFRPADGTLPAEADQDARDRNDARIQEQEARQTALDVLARHASVAGPAHWPELAVRLQRANLGGADLRSASLSGADLSGADLNGADLRGANLREVGLEQADLTRGEVALGKLRPGGSARGEVISGGPARGEAEPGAPGPG</sequence>
<evidence type="ECO:0000313" key="4">
    <source>
        <dbReference type="Proteomes" id="UP000093695"/>
    </source>
</evidence>
<feature type="region of interest" description="Disordered" evidence="1">
    <location>
        <begin position="294"/>
        <end position="323"/>
    </location>
</feature>
<name>A0A193C9Q0_AMYOR</name>
<dbReference type="PANTHER" id="PTHR14136:SF17">
    <property type="entry name" value="BTB_POZ DOMAIN-CONTAINING PROTEIN KCTD9"/>
    <property type="match status" value="1"/>
</dbReference>
<dbReference type="EMBL" id="CP016174">
    <property type="protein sequence ID" value="ANN21174.1"/>
    <property type="molecule type" value="Genomic_DNA"/>
</dbReference>
<dbReference type="InterPro" id="IPR051082">
    <property type="entry name" value="Pentapeptide-BTB/POZ_domain"/>
</dbReference>
<dbReference type="STRING" id="31958.SD37_40055"/>
<dbReference type="AlphaFoldDB" id="A0A193C9Q0"/>
<accession>A0A193C9Q0</accession>
<gene>
    <name evidence="3" type="ORF">SD37_40055</name>
</gene>
<dbReference type="Gene3D" id="2.160.20.80">
    <property type="entry name" value="E3 ubiquitin-protein ligase SopA"/>
    <property type="match status" value="1"/>
</dbReference>
<keyword evidence="4" id="KW-1185">Reference proteome</keyword>
<dbReference type="InterPro" id="IPR001646">
    <property type="entry name" value="5peptide_repeat"/>
</dbReference>
<feature type="transmembrane region" description="Helical" evidence="2">
    <location>
        <begin position="33"/>
        <end position="54"/>
    </location>
</feature>
<proteinExistence type="predicted"/>
<evidence type="ECO:0000313" key="3">
    <source>
        <dbReference type="EMBL" id="ANN21174.1"/>
    </source>
</evidence>
<evidence type="ECO:0000256" key="2">
    <source>
        <dbReference type="SAM" id="Phobius"/>
    </source>
</evidence>
<keyword evidence="2" id="KW-0472">Membrane</keyword>
<reference evidence="3 4" key="1">
    <citation type="journal article" date="2015" name="Genome Announc.">
        <title>Draft Genome Sequence of Norvancomycin-Producing Strain Amycolatopsis orientalis CPCC200066.</title>
        <authorList>
            <person name="Lei X."/>
            <person name="Yuan F."/>
            <person name="Shi Y."/>
            <person name="Li X."/>
            <person name="Wang L."/>
            <person name="Hong B."/>
        </authorList>
    </citation>
    <scope>NUCLEOTIDE SEQUENCE [LARGE SCALE GENOMIC DNA]</scope>
    <source>
        <strain evidence="3 4">B-37</strain>
    </source>
</reference>
<dbReference type="Proteomes" id="UP000093695">
    <property type="component" value="Chromosome"/>
</dbReference>
<feature type="transmembrane region" description="Helical" evidence="2">
    <location>
        <begin position="66"/>
        <end position="86"/>
    </location>
</feature>
<dbReference type="Pfam" id="PF00805">
    <property type="entry name" value="Pentapeptide"/>
    <property type="match status" value="1"/>
</dbReference>
<organism evidence="3 4">
    <name type="scientific">Amycolatopsis orientalis</name>
    <name type="common">Nocardia orientalis</name>
    <dbReference type="NCBI Taxonomy" id="31958"/>
    <lineage>
        <taxon>Bacteria</taxon>
        <taxon>Bacillati</taxon>
        <taxon>Actinomycetota</taxon>
        <taxon>Actinomycetes</taxon>
        <taxon>Pseudonocardiales</taxon>
        <taxon>Pseudonocardiaceae</taxon>
        <taxon>Amycolatopsis</taxon>
    </lineage>
</organism>
<dbReference type="SUPFAM" id="SSF141571">
    <property type="entry name" value="Pentapeptide repeat-like"/>
    <property type="match status" value="1"/>
</dbReference>
<dbReference type="KEGG" id="aori:SD37_40055"/>
<dbReference type="PANTHER" id="PTHR14136">
    <property type="entry name" value="BTB_POZ DOMAIN-CONTAINING PROTEIN KCTD9"/>
    <property type="match status" value="1"/>
</dbReference>
<protein>
    <recommendedName>
        <fullName evidence="5">Pentapeptide repeat-containing protein</fullName>
    </recommendedName>
</protein>
<evidence type="ECO:0000256" key="1">
    <source>
        <dbReference type="SAM" id="MobiDB-lite"/>
    </source>
</evidence>